<dbReference type="STRING" id="490829.SAMN05421850_101868"/>
<evidence type="ECO:0000256" key="1">
    <source>
        <dbReference type="SAM" id="SignalP"/>
    </source>
</evidence>
<dbReference type="EMBL" id="FNEB01000001">
    <property type="protein sequence ID" value="SDI16769.1"/>
    <property type="molecule type" value="Genomic_DNA"/>
</dbReference>
<evidence type="ECO:0008006" key="4">
    <source>
        <dbReference type="Google" id="ProtNLM"/>
    </source>
</evidence>
<protein>
    <recommendedName>
        <fullName evidence="4">Ankyrin repeat-containing protein</fullName>
    </recommendedName>
</protein>
<dbReference type="InterPro" id="IPR002110">
    <property type="entry name" value="Ankyrin_rpt"/>
</dbReference>
<evidence type="ECO:0000313" key="3">
    <source>
        <dbReference type="Proteomes" id="UP000199340"/>
    </source>
</evidence>
<sequence length="259" mass="28159">MRWLAAAALAIWGQGAFADAADVLRDFAERLYSVGEADAGTSEIWVRLEADALHRLSDEAGSLTVTDDNGRTPLMIAAANGYGFAVNWLLRRAEVRRTLDLRDAEGLSAYDLSQLALRKTALACRPRAESSAVVTPMLVGLPYYLDRKPYPAISVALLEAGAERADTDLRAYWLNACPTASPELRERIAGDAPVQRSLLEGALGVLAAKCTEEARLRHRSIERMFANRRDAAGVIAQSRAQMEDRIAACADELAGFLPD</sequence>
<dbReference type="Proteomes" id="UP000199340">
    <property type="component" value="Unassembled WGS sequence"/>
</dbReference>
<gene>
    <name evidence="2" type="ORF">SAMN05421850_101868</name>
</gene>
<dbReference type="OrthoDB" id="7845861at2"/>
<reference evidence="2 3" key="1">
    <citation type="submission" date="2016-10" db="EMBL/GenBank/DDBJ databases">
        <authorList>
            <person name="de Groot N.N."/>
        </authorList>
    </citation>
    <scope>NUCLEOTIDE SEQUENCE [LARGE SCALE GENOMIC DNA]</scope>
    <source>
        <strain evidence="2 3">DSM 28010</strain>
    </source>
</reference>
<dbReference type="AlphaFoldDB" id="A0A1G8ICR7"/>
<feature type="chain" id="PRO_5011609255" description="Ankyrin repeat-containing protein" evidence="1">
    <location>
        <begin position="21"/>
        <end position="259"/>
    </location>
</feature>
<keyword evidence="3" id="KW-1185">Reference proteome</keyword>
<keyword evidence="1" id="KW-0732">Signal</keyword>
<dbReference type="InterPro" id="IPR036770">
    <property type="entry name" value="Ankyrin_rpt-contain_sf"/>
</dbReference>
<proteinExistence type="predicted"/>
<organism evidence="2 3">
    <name type="scientific">Lutimaribacter saemankumensis</name>
    <dbReference type="NCBI Taxonomy" id="490829"/>
    <lineage>
        <taxon>Bacteria</taxon>
        <taxon>Pseudomonadati</taxon>
        <taxon>Pseudomonadota</taxon>
        <taxon>Alphaproteobacteria</taxon>
        <taxon>Rhodobacterales</taxon>
        <taxon>Roseobacteraceae</taxon>
        <taxon>Lutimaribacter</taxon>
    </lineage>
</organism>
<feature type="signal peptide" evidence="1">
    <location>
        <begin position="1"/>
        <end position="20"/>
    </location>
</feature>
<dbReference type="SUPFAM" id="SSF48403">
    <property type="entry name" value="Ankyrin repeat"/>
    <property type="match status" value="1"/>
</dbReference>
<dbReference type="Pfam" id="PF00023">
    <property type="entry name" value="Ank"/>
    <property type="match status" value="1"/>
</dbReference>
<name>A0A1G8ICR7_9RHOB</name>
<evidence type="ECO:0000313" key="2">
    <source>
        <dbReference type="EMBL" id="SDI16769.1"/>
    </source>
</evidence>
<dbReference type="Gene3D" id="1.25.40.20">
    <property type="entry name" value="Ankyrin repeat-containing domain"/>
    <property type="match status" value="1"/>
</dbReference>
<accession>A0A1G8ICR7</accession>
<dbReference type="RefSeq" id="WP_090026750.1">
    <property type="nucleotide sequence ID" value="NZ_FNEB01000001.1"/>
</dbReference>